<evidence type="ECO:0000313" key="1">
    <source>
        <dbReference type="EMBL" id="GGB39822.1"/>
    </source>
</evidence>
<keyword evidence="2" id="KW-1185">Reference proteome</keyword>
<sequence>MDSWTAGTRQISPVHHIQSELEIANQKRSVTTVARAVARPLLVRNDGSGPHLDALERVIDGAIQIAIAVAFVKSKGLGRIVGGLKKRLGAGAAIEMFVGTDFCVTEPRALKDLLDLAKSQPKLTVLVAKPDARATFHPKSYLGVGAKGARAMVGSANLTGGALQTNEELSVLWDMHLADPLLAELRAVFDGYRANPRFEPLDGVVLDRYRRRFKTAGEVKSRIEKEIAAYDADAFDLATLASLHAEFSSDREEVLALERRRRDRKAALVVQRQIARMAKIRRLSAHDRETFEGLFRDLVTSADGHRHLWHSGDIHRRGQEALSDPVATIALFELAAKVAAQPPEQGYAKVRKPAADIGGVGINMVSEILCTFAPKRYAVFNGNTAAALRAIGADPPRSVTLFSAEAYARACGVVEAVRRRIGADDLSDADAFLNWIYQNKVKPAAGKRTGD</sequence>
<dbReference type="Gene3D" id="3.30.870.10">
    <property type="entry name" value="Endonuclease Chain A"/>
    <property type="match status" value="1"/>
</dbReference>
<dbReference type="AlphaFoldDB" id="A0A916WXC8"/>
<evidence type="ECO:0008006" key="3">
    <source>
        <dbReference type="Google" id="ProtNLM"/>
    </source>
</evidence>
<reference evidence="1" key="2">
    <citation type="submission" date="2020-09" db="EMBL/GenBank/DDBJ databases">
        <authorList>
            <person name="Sun Q."/>
            <person name="Zhou Y."/>
        </authorList>
    </citation>
    <scope>NUCLEOTIDE SEQUENCE</scope>
    <source>
        <strain evidence="1">CGMCC 1.15330</strain>
    </source>
</reference>
<organism evidence="1 2">
    <name type="scientific">Sphingomonas metalli</name>
    <dbReference type="NCBI Taxonomy" id="1779358"/>
    <lineage>
        <taxon>Bacteria</taxon>
        <taxon>Pseudomonadati</taxon>
        <taxon>Pseudomonadota</taxon>
        <taxon>Alphaproteobacteria</taxon>
        <taxon>Sphingomonadales</taxon>
        <taxon>Sphingomonadaceae</taxon>
        <taxon>Sphingomonas</taxon>
    </lineage>
</organism>
<proteinExistence type="predicted"/>
<evidence type="ECO:0000313" key="2">
    <source>
        <dbReference type="Proteomes" id="UP000623067"/>
    </source>
</evidence>
<dbReference type="EMBL" id="BMIH01000004">
    <property type="protein sequence ID" value="GGB39822.1"/>
    <property type="molecule type" value="Genomic_DNA"/>
</dbReference>
<dbReference type="Proteomes" id="UP000623067">
    <property type="component" value="Unassembled WGS sequence"/>
</dbReference>
<gene>
    <name evidence="1" type="ORF">GCM10011380_31670</name>
</gene>
<accession>A0A916WXC8</accession>
<dbReference type="RefSeq" id="WP_188659986.1">
    <property type="nucleotide sequence ID" value="NZ_BMIH01000004.1"/>
</dbReference>
<name>A0A916WXC8_9SPHN</name>
<comment type="caution">
    <text evidence="1">The sequence shown here is derived from an EMBL/GenBank/DDBJ whole genome shotgun (WGS) entry which is preliminary data.</text>
</comment>
<protein>
    <recommendedName>
        <fullName evidence="3">Phospholipase D-like domain-containing protein</fullName>
    </recommendedName>
</protein>
<reference evidence="1" key="1">
    <citation type="journal article" date="2014" name="Int. J. Syst. Evol. Microbiol.">
        <title>Complete genome sequence of Corynebacterium casei LMG S-19264T (=DSM 44701T), isolated from a smear-ripened cheese.</title>
        <authorList>
            <consortium name="US DOE Joint Genome Institute (JGI-PGF)"/>
            <person name="Walter F."/>
            <person name="Albersmeier A."/>
            <person name="Kalinowski J."/>
            <person name="Ruckert C."/>
        </authorList>
    </citation>
    <scope>NUCLEOTIDE SEQUENCE</scope>
    <source>
        <strain evidence="1">CGMCC 1.15330</strain>
    </source>
</reference>